<dbReference type="SUPFAM" id="SSF48403">
    <property type="entry name" value="Ankyrin repeat"/>
    <property type="match status" value="4"/>
</dbReference>
<dbReference type="Proteomes" id="UP000620124">
    <property type="component" value="Unassembled WGS sequence"/>
</dbReference>
<protein>
    <submittedName>
        <fullName evidence="4">Ankyrin repeat domain containing protein</fullName>
    </submittedName>
</protein>
<name>A0A8H6XVG3_9AGAR</name>
<evidence type="ECO:0000313" key="5">
    <source>
        <dbReference type="Proteomes" id="UP000620124"/>
    </source>
</evidence>
<dbReference type="PANTHER" id="PTHR24198:SF165">
    <property type="entry name" value="ANKYRIN REPEAT-CONTAINING PROTEIN-RELATED"/>
    <property type="match status" value="1"/>
</dbReference>
<organism evidence="4 5">
    <name type="scientific">Mycena venus</name>
    <dbReference type="NCBI Taxonomy" id="2733690"/>
    <lineage>
        <taxon>Eukaryota</taxon>
        <taxon>Fungi</taxon>
        <taxon>Dikarya</taxon>
        <taxon>Basidiomycota</taxon>
        <taxon>Agaricomycotina</taxon>
        <taxon>Agaricomycetes</taxon>
        <taxon>Agaricomycetidae</taxon>
        <taxon>Agaricales</taxon>
        <taxon>Marasmiineae</taxon>
        <taxon>Mycenaceae</taxon>
        <taxon>Mycena</taxon>
    </lineage>
</organism>
<gene>
    <name evidence="4" type="ORF">MVEN_01486500</name>
</gene>
<dbReference type="Gene3D" id="1.25.40.20">
    <property type="entry name" value="Ankyrin repeat-containing domain"/>
    <property type="match status" value="9"/>
</dbReference>
<keyword evidence="1" id="KW-0677">Repeat</keyword>
<dbReference type="InterPro" id="IPR002110">
    <property type="entry name" value="Ankyrin_rpt"/>
</dbReference>
<proteinExistence type="predicted"/>
<dbReference type="EMBL" id="JACAZI010000012">
    <property type="protein sequence ID" value="KAF7347311.1"/>
    <property type="molecule type" value="Genomic_DNA"/>
</dbReference>
<dbReference type="SMART" id="SM00248">
    <property type="entry name" value="ANK"/>
    <property type="match status" value="24"/>
</dbReference>
<dbReference type="Pfam" id="PF00023">
    <property type="entry name" value="Ank"/>
    <property type="match status" value="1"/>
</dbReference>
<dbReference type="Pfam" id="PF12796">
    <property type="entry name" value="Ank_2"/>
    <property type="match status" value="5"/>
</dbReference>
<evidence type="ECO:0000256" key="2">
    <source>
        <dbReference type="ARBA" id="ARBA00023043"/>
    </source>
</evidence>
<dbReference type="PROSITE" id="PS50297">
    <property type="entry name" value="ANK_REP_REGION"/>
    <property type="match status" value="2"/>
</dbReference>
<dbReference type="OrthoDB" id="194358at2759"/>
<feature type="repeat" description="ANK" evidence="3">
    <location>
        <begin position="1051"/>
        <end position="1080"/>
    </location>
</feature>
<accession>A0A8H6XVG3</accession>
<dbReference type="AlphaFoldDB" id="A0A8H6XVG3"/>
<evidence type="ECO:0000256" key="3">
    <source>
        <dbReference type="PROSITE-ProRule" id="PRU00023"/>
    </source>
</evidence>
<dbReference type="PANTHER" id="PTHR24198">
    <property type="entry name" value="ANKYRIN REPEAT AND PROTEIN KINASE DOMAIN-CONTAINING PROTEIN"/>
    <property type="match status" value="1"/>
</dbReference>
<feature type="repeat" description="ANK" evidence="3">
    <location>
        <begin position="282"/>
        <end position="311"/>
    </location>
</feature>
<sequence length="1145" mass="125441">MSEFSDLPPELILHTVTFLTREITVALGNHVAGRKTVNGTEELVPDLPSINALSRTNTFLYRILNRSLYDLCAGVPSLGKFALLFTVKHQLENAVERLVSAGVSLDTEFLFKGSWCRSLHIAAAMGHRSMVVKLLQLSGDEVATMLYHKTRRHLLPTATPLDYAAQRGHMDIVRLLAPIPYSMLCSSDISNGVPLPRASDRFEKHKQYLSVALVDSARAGNREISEYLVSEGADVNFTREDAACGTPLYWAAGTNNLALVQFLLASGADPDLQPRNAPWYITLFNAAAHNHDVEIVQALVAAGADIHVKDDDSCTVLGICTDVQLLRFFLERGVDPNAEDRNKMTALHRACAKKDAEFAKASVELLLQFGASPVARTSLSASRLTPVDIAMNRGYSEVVKILEPLVENPELLGEDCKVVGKEKRGGGKSVPNLGKLALLFAVKHQLENAVERLVSAGVSLDTEFRLDDTDFGLSDRRWPTDMRCCSLQIAAFMGHRSMVVKVLQLSGDEEAKRLYYKSRYHFLSTATALDYAAQHGDMDIAKLLAPIPMLSPGVCNDSTPCSTDVSNGVPLPRASDRFEKHKQYLSMALVESARAGNREISEYLVSEGADVNFVREDAISSSLLALTQISNPDVHMDISPLFNAAAHDHDVETVQALVAAGADIHVKDHDSSTVLWLCLDVKLLRFFLERGVDPNAESRNKMTALHIACAQNDAEFAKASVDLLLQFGAGPVDRTSLSAGRPTAVDIAMNRGYSEVVKILEPLVENPELLGKIAKCVEGLGRLALLFAVKHQLESTLDKLVAAGISLDGEFDSVATGITFDRCSLLHIAAAMGREAMVVKLLELYGEEMETRVHTRHGWSHNSTALDYAARYERMKVVRLLAPIPLPSIPIPNRVKGQDVHSYSRLPPARRPPNFKGFETRSQYLSLALIESIKAGSGAISEYLISEGADVNFISEICDAPPLHYAARTTLQLVQLLLSSGADPNVHKGYIPLITAVRCQYVDIVQALVDAGANIHVQDRGHHNVLAYCTTLELLRFFLERGVDPNNEDDSGRTALHNACMEKNAMFAKASVELLLEFGAGPVDRPGIAAVDLAMALGHSEIVKLFEPLVQNPDLKLRIAAWWREREGDPAQENILDLRRVVGPR</sequence>
<feature type="repeat" description="ANK" evidence="3">
    <location>
        <begin position="700"/>
        <end position="736"/>
    </location>
</feature>
<feature type="repeat" description="ANK" evidence="3">
    <location>
        <begin position="246"/>
        <end position="275"/>
    </location>
</feature>
<evidence type="ECO:0000313" key="4">
    <source>
        <dbReference type="EMBL" id="KAF7347311.1"/>
    </source>
</evidence>
<dbReference type="InterPro" id="IPR036770">
    <property type="entry name" value="Ankyrin_rpt-contain_sf"/>
</dbReference>
<keyword evidence="2 3" id="KW-0040">ANK repeat</keyword>
<dbReference type="PRINTS" id="PR01415">
    <property type="entry name" value="ANKYRIN"/>
</dbReference>
<reference evidence="4" key="1">
    <citation type="submission" date="2020-05" db="EMBL/GenBank/DDBJ databases">
        <title>Mycena genomes resolve the evolution of fungal bioluminescence.</title>
        <authorList>
            <person name="Tsai I.J."/>
        </authorList>
    </citation>
    <scope>NUCLEOTIDE SEQUENCE</scope>
    <source>
        <strain evidence="4">CCC161011</strain>
    </source>
</reference>
<feature type="repeat" description="ANK" evidence="3">
    <location>
        <begin position="342"/>
        <end position="378"/>
    </location>
</feature>
<feature type="repeat" description="ANK" evidence="3">
    <location>
        <begin position="636"/>
        <end position="669"/>
    </location>
</feature>
<comment type="caution">
    <text evidence="4">The sequence shown here is derived from an EMBL/GenBank/DDBJ whole genome shotgun (WGS) entry which is preliminary data.</text>
</comment>
<evidence type="ECO:0000256" key="1">
    <source>
        <dbReference type="ARBA" id="ARBA00022737"/>
    </source>
</evidence>
<feature type="repeat" description="ANK" evidence="3">
    <location>
        <begin position="988"/>
        <end position="1020"/>
    </location>
</feature>
<keyword evidence="5" id="KW-1185">Reference proteome</keyword>
<dbReference type="PROSITE" id="PS50088">
    <property type="entry name" value="ANK_REPEAT"/>
    <property type="match status" value="7"/>
</dbReference>